<keyword evidence="1" id="KW-0732">Signal</keyword>
<evidence type="ECO:0008006" key="4">
    <source>
        <dbReference type="Google" id="ProtNLM"/>
    </source>
</evidence>
<name>A0A061IVM5_TRYRA</name>
<accession>A0A061IVM5</accession>
<proteinExistence type="predicted"/>
<sequence>MTMATVRCRAVIALAVLALLCSSCSFVCGAEPAAEQPSVGCNVKVPVDVACRQVSGNNLKFRVRGSDAWVACALDGEDHTALRNTSHVLAEWKKMGRTVVGSDVKLCGATGDYNETVCIVAEFIYTSHGCATSCEGKTEETVAFTMNLADDERSDPQKRLQAVTAAAGD</sequence>
<comment type="caution">
    <text evidence="2">The sequence shown here is derived from an EMBL/GenBank/DDBJ whole genome shotgun (WGS) entry which is preliminary data.</text>
</comment>
<dbReference type="EMBL" id="AUPL01006394">
    <property type="protein sequence ID" value="ESL05941.1"/>
    <property type="molecule type" value="Genomic_DNA"/>
</dbReference>
<protein>
    <recommendedName>
        <fullName evidence="4">Mucin-like glycoprotein</fullName>
    </recommendedName>
</protein>
<dbReference type="Proteomes" id="UP000031737">
    <property type="component" value="Unassembled WGS sequence"/>
</dbReference>
<feature type="chain" id="PRO_5001601353" description="Mucin-like glycoprotein" evidence="1">
    <location>
        <begin position="30"/>
        <end position="169"/>
    </location>
</feature>
<dbReference type="VEuPathDB" id="TriTrypDB:TRSC58_06394"/>
<evidence type="ECO:0000256" key="1">
    <source>
        <dbReference type="SAM" id="SignalP"/>
    </source>
</evidence>
<organism evidence="2 3">
    <name type="scientific">Trypanosoma rangeli SC58</name>
    <dbReference type="NCBI Taxonomy" id="429131"/>
    <lineage>
        <taxon>Eukaryota</taxon>
        <taxon>Discoba</taxon>
        <taxon>Euglenozoa</taxon>
        <taxon>Kinetoplastea</taxon>
        <taxon>Metakinetoplastina</taxon>
        <taxon>Trypanosomatida</taxon>
        <taxon>Trypanosomatidae</taxon>
        <taxon>Trypanosoma</taxon>
        <taxon>Herpetosoma</taxon>
    </lineage>
</organism>
<gene>
    <name evidence="2" type="ORF">TRSC58_06394</name>
</gene>
<feature type="signal peptide" evidence="1">
    <location>
        <begin position="1"/>
        <end position="29"/>
    </location>
</feature>
<reference evidence="2 3" key="1">
    <citation type="submission" date="2013-07" db="EMBL/GenBank/DDBJ databases">
        <authorList>
            <person name="Stoco P.H."/>
            <person name="Wagner G."/>
            <person name="Gerber A."/>
            <person name="Zaha A."/>
            <person name="Thompson C."/>
            <person name="Bartholomeu D.C."/>
            <person name="Luckemeyer D.D."/>
            <person name="Bahia D."/>
            <person name="Loreto E."/>
            <person name="Prestes E.B."/>
            <person name="Lima F.M."/>
            <person name="Rodrigues-Luiz G."/>
            <person name="Vallejo G.A."/>
            <person name="Filho J.F."/>
            <person name="Monteiro K.M."/>
            <person name="Tyler K.M."/>
            <person name="de Almeida L.G."/>
            <person name="Ortiz M.F."/>
            <person name="Siervo M.A."/>
            <person name="de Moraes M.H."/>
            <person name="Cunha O.L."/>
            <person name="Mendonca-Neto R."/>
            <person name="Silva R."/>
            <person name="Teixeira S.M."/>
            <person name="Murta S.M."/>
            <person name="Sincero T.C."/>
            <person name="Mendes T.A."/>
            <person name="Urmenyi T.P."/>
            <person name="Silva V.G."/>
            <person name="da Rocha W.D."/>
            <person name="Andersson B."/>
            <person name="Romanha A.J."/>
            <person name="Steindel M."/>
            <person name="de Vasconcelos A.T."/>
            <person name="Grisard E.C."/>
        </authorList>
    </citation>
    <scope>NUCLEOTIDE SEQUENCE [LARGE SCALE GENOMIC DNA]</scope>
    <source>
        <strain evidence="2 3">SC58</strain>
    </source>
</reference>
<dbReference type="OrthoDB" id="10395204at2759"/>
<keyword evidence="3" id="KW-1185">Reference proteome</keyword>
<dbReference type="AlphaFoldDB" id="A0A061IVM5"/>
<evidence type="ECO:0000313" key="2">
    <source>
        <dbReference type="EMBL" id="ESL05941.1"/>
    </source>
</evidence>
<evidence type="ECO:0000313" key="3">
    <source>
        <dbReference type="Proteomes" id="UP000031737"/>
    </source>
</evidence>